<feature type="compositionally biased region" description="Basic and acidic residues" evidence="1">
    <location>
        <begin position="87"/>
        <end position="99"/>
    </location>
</feature>
<evidence type="ECO:0000313" key="2">
    <source>
        <dbReference type="Proteomes" id="UP000504637"/>
    </source>
</evidence>
<organism evidence="3">
    <name type="scientific">Dissoconium aciculare CBS 342.82</name>
    <dbReference type="NCBI Taxonomy" id="1314786"/>
    <lineage>
        <taxon>Eukaryota</taxon>
        <taxon>Fungi</taxon>
        <taxon>Dikarya</taxon>
        <taxon>Ascomycota</taxon>
        <taxon>Pezizomycotina</taxon>
        <taxon>Dothideomycetes</taxon>
        <taxon>Dothideomycetidae</taxon>
        <taxon>Mycosphaerellales</taxon>
        <taxon>Dissoconiaceae</taxon>
        <taxon>Dissoconium</taxon>
    </lineage>
</organism>
<sequence>MSAPRRSKRKTFEGDYLELPPEFAEIEAAEQADKIEEPEDFQESKTIEDSQDDSGEGHDDEGNGSGEDEFLPEDDSEVDELSTAEVSDEKYGSEEKRETTLSVALDDPDSRSFIPFYMAARGPRRTIDDKVLKKKFAIGEREFGPTFYLSEKSCRSLEDVLEVCNQMCDILNRIPIEMDDAQWEAEFSKDKFYPYEVNRFAEITACHMWNEHFNFEEIDDISNDKIWQEKGCIDIAGSSELTFSRFDLVTFPDRFDLRKVAKLKAFPKFAQLSHGLENSTDTQQAAETILQYISVSLTGCIGTLAQFRAFSQETSRTLFNEEDLDSDPFRTKTGPPDGLPLFEDPPFLNAQYYDRHGLSARFAFVALHRVVQGSAVLFGRQGRI</sequence>
<protein>
    <submittedName>
        <fullName evidence="3">Uncharacterized protein</fullName>
    </submittedName>
</protein>
<dbReference type="GeneID" id="54364706"/>
<gene>
    <name evidence="3" type="ORF">K489DRAFT_397444</name>
</gene>
<accession>A0A6J3MGN2</accession>
<feature type="region of interest" description="Disordered" evidence="1">
    <location>
        <begin position="1"/>
        <end position="101"/>
    </location>
</feature>
<name>A0A6J3MGN2_9PEZI</name>
<evidence type="ECO:0000313" key="3">
    <source>
        <dbReference type="RefSeq" id="XP_033464146.1"/>
    </source>
</evidence>
<dbReference type="RefSeq" id="XP_033464146.1">
    <property type="nucleotide sequence ID" value="XM_033606906.1"/>
</dbReference>
<feature type="compositionally biased region" description="Acidic residues" evidence="1">
    <location>
        <begin position="66"/>
        <end position="82"/>
    </location>
</feature>
<reference evidence="3" key="2">
    <citation type="submission" date="2020-04" db="EMBL/GenBank/DDBJ databases">
        <authorList>
            <consortium name="NCBI Genome Project"/>
        </authorList>
    </citation>
    <scope>NUCLEOTIDE SEQUENCE</scope>
    <source>
        <strain evidence="3">CBS 342.82</strain>
    </source>
</reference>
<evidence type="ECO:0000256" key="1">
    <source>
        <dbReference type="SAM" id="MobiDB-lite"/>
    </source>
</evidence>
<dbReference type="Proteomes" id="UP000504637">
    <property type="component" value="Unplaced"/>
</dbReference>
<proteinExistence type="predicted"/>
<reference evidence="3" key="3">
    <citation type="submission" date="2025-08" db="UniProtKB">
        <authorList>
            <consortium name="RefSeq"/>
        </authorList>
    </citation>
    <scope>IDENTIFICATION</scope>
    <source>
        <strain evidence="3">CBS 342.82</strain>
    </source>
</reference>
<reference evidence="3" key="1">
    <citation type="submission" date="2020-01" db="EMBL/GenBank/DDBJ databases">
        <authorList>
            <consortium name="DOE Joint Genome Institute"/>
            <person name="Haridas S."/>
            <person name="Albert R."/>
            <person name="Binder M."/>
            <person name="Bloem J."/>
            <person name="Labutti K."/>
            <person name="Salamov A."/>
            <person name="Andreopoulos B."/>
            <person name="Baker S.E."/>
            <person name="Barry K."/>
            <person name="Bills G."/>
            <person name="Bluhm B.H."/>
            <person name="Cannon C."/>
            <person name="Castanera R."/>
            <person name="Culley D.E."/>
            <person name="Daum C."/>
            <person name="Ezra D."/>
            <person name="Gonzalez J.B."/>
            <person name="Henrissat B."/>
            <person name="Kuo A."/>
            <person name="Liang C."/>
            <person name="Lipzen A."/>
            <person name="Lutzoni F."/>
            <person name="Magnuson J."/>
            <person name="Mondo S."/>
            <person name="Nolan M."/>
            <person name="Ohm R."/>
            <person name="Pangilinan J."/>
            <person name="Park H.-J."/>
            <person name="Ramirez L."/>
            <person name="Alfaro M."/>
            <person name="Sun H."/>
            <person name="Tritt A."/>
            <person name="Yoshinaga Y."/>
            <person name="Zwiers L.-H."/>
            <person name="Turgeon B.G."/>
            <person name="Goodwin S.B."/>
            <person name="Spatafora J.W."/>
            <person name="Crous P.W."/>
            <person name="Grigoriev I.V."/>
        </authorList>
    </citation>
    <scope>NUCLEOTIDE SEQUENCE</scope>
    <source>
        <strain evidence="3">CBS 342.82</strain>
    </source>
</reference>
<keyword evidence="2" id="KW-1185">Reference proteome</keyword>
<feature type="compositionally biased region" description="Acidic residues" evidence="1">
    <location>
        <begin position="24"/>
        <end position="41"/>
    </location>
</feature>
<dbReference type="AlphaFoldDB" id="A0A6J3MGN2"/>